<reference evidence="2" key="1">
    <citation type="submission" date="2022-12" db="EMBL/GenBank/DDBJ databases">
        <title>Draft genome assemblies for two species of Escallonia (Escalloniales).</title>
        <authorList>
            <person name="Chanderbali A."/>
            <person name="Dervinis C."/>
            <person name="Anghel I."/>
            <person name="Soltis D."/>
            <person name="Soltis P."/>
            <person name="Zapata F."/>
        </authorList>
    </citation>
    <scope>NUCLEOTIDE SEQUENCE</scope>
    <source>
        <strain evidence="2">UCBG64.0493</strain>
        <tissue evidence="2">Leaf</tissue>
    </source>
</reference>
<dbReference type="AlphaFoldDB" id="A0AA88V2Y4"/>
<gene>
    <name evidence="2" type="ORF">RJ639_020675</name>
</gene>
<sequence length="148" mass="16829">MDTKQWRELKDLGNRALFVSDTNYSMSVTVADGVRWKSNCIYCTRSNRNKKAKQINPMNPKRSPVSSSILKLKVQFHKKLIDALEFVVLFTMDISFLSSFRSSIRPESYHSLSKADASLGQLKLASMGENAYSPKQLQKEGVGKYQKD</sequence>
<evidence type="ECO:0000259" key="1">
    <source>
        <dbReference type="Pfam" id="PF03478"/>
    </source>
</evidence>
<feature type="domain" description="KIB1-4 beta-propeller" evidence="1">
    <location>
        <begin position="2"/>
        <end position="47"/>
    </location>
</feature>
<proteinExistence type="predicted"/>
<dbReference type="Proteomes" id="UP001188597">
    <property type="component" value="Unassembled WGS sequence"/>
</dbReference>
<accession>A0AA88V2Y4</accession>
<comment type="caution">
    <text evidence="2">The sequence shown here is derived from an EMBL/GenBank/DDBJ whole genome shotgun (WGS) entry which is preliminary data.</text>
</comment>
<protein>
    <recommendedName>
        <fullName evidence="1">KIB1-4 beta-propeller domain-containing protein</fullName>
    </recommendedName>
</protein>
<dbReference type="Pfam" id="PF03478">
    <property type="entry name" value="Beta-prop_KIB1-4"/>
    <property type="match status" value="1"/>
</dbReference>
<dbReference type="InterPro" id="IPR005174">
    <property type="entry name" value="KIB1-4_b-propeller"/>
</dbReference>
<evidence type="ECO:0000313" key="2">
    <source>
        <dbReference type="EMBL" id="KAK3000666.1"/>
    </source>
</evidence>
<organism evidence="2 3">
    <name type="scientific">Escallonia herrerae</name>
    <dbReference type="NCBI Taxonomy" id="1293975"/>
    <lineage>
        <taxon>Eukaryota</taxon>
        <taxon>Viridiplantae</taxon>
        <taxon>Streptophyta</taxon>
        <taxon>Embryophyta</taxon>
        <taxon>Tracheophyta</taxon>
        <taxon>Spermatophyta</taxon>
        <taxon>Magnoliopsida</taxon>
        <taxon>eudicotyledons</taxon>
        <taxon>Gunneridae</taxon>
        <taxon>Pentapetalae</taxon>
        <taxon>asterids</taxon>
        <taxon>campanulids</taxon>
        <taxon>Escalloniales</taxon>
        <taxon>Escalloniaceae</taxon>
        <taxon>Escallonia</taxon>
    </lineage>
</organism>
<dbReference type="EMBL" id="JAVXUP010002957">
    <property type="protein sequence ID" value="KAK3000666.1"/>
    <property type="molecule type" value="Genomic_DNA"/>
</dbReference>
<evidence type="ECO:0000313" key="3">
    <source>
        <dbReference type="Proteomes" id="UP001188597"/>
    </source>
</evidence>
<keyword evidence="3" id="KW-1185">Reference proteome</keyword>
<name>A0AA88V2Y4_9ASTE</name>